<keyword evidence="2" id="KW-0238">DNA-binding</keyword>
<dbReference type="SMART" id="SM00347">
    <property type="entry name" value="HTH_MARR"/>
    <property type="match status" value="1"/>
</dbReference>
<sequence length="155" mass="18080">MREFRRSLPMSLLKAREAVMKKFIPHLKAQDLSPQQWRVLRALFDAEAGEMEMTTLADQCYLLMPSLSRIIQYLEKRQLIQRRTSELDMRRSIISLTPAGTDLVNLMAPQSEARYQYITEVFGYGKLELLYELLDELTDKLSNAEFDNGDDKKTK</sequence>
<dbReference type="KEGG" id="gsn:YC6258_05652"/>
<dbReference type="InterPro" id="IPR036388">
    <property type="entry name" value="WH-like_DNA-bd_sf"/>
</dbReference>
<reference evidence="5 6" key="1">
    <citation type="submission" date="2014-01" db="EMBL/GenBank/DDBJ databases">
        <title>Full genme sequencing of cellulolytic bacterium Gynuella sunshinyii YC6258T gen. nov., sp. nov.</title>
        <authorList>
            <person name="Khan H."/>
            <person name="Chung E.J."/>
            <person name="Chung Y.R."/>
        </authorList>
    </citation>
    <scope>NUCLEOTIDE SEQUENCE [LARGE SCALE GENOMIC DNA]</scope>
    <source>
        <strain evidence="5 6">YC6258</strain>
    </source>
</reference>
<gene>
    <name evidence="5" type="ORF">YC6258_05652</name>
</gene>
<dbReference type="NCBIfam" id="TIGR02337">
    <property type="entry name" value="HpaR"/>
    <property type="match status" value="1"/>
</dbReference>
<organism evidence="5 6">
    <name type="scientific">Gynuella sunshinyii YC6258</name>
    <dbReference type="NCBI Taxonomy" id="1445510"/>
    <lineage>
        <taxon>Bacteria</taxon>
        <taxon>Pseudomonadati</taxon>
        <taxon>Pseudomonadota</taxon>
        <taxon>Gammaproteobacteria</taxon>
        <taxon>Oceanospirillales</taxon>
        <taxon>Saccharospirillaceae</taxon>
        <taxon>Gynuella</taxon>
    </lineage>
</organism>
<keyword evidence="3" id="KW-0804">Transcription</keyword>
<evidence type="ECO:0000256" key="2">
    <source>
        <dbReference type="ARBA" id="ARBA00023125"/>
    </source>
</evidence>
<proteinExistence type="predicted"/>
<dbReference type="STRING" id="1445510.YC6258_05652"/>
<dbReference type="AlphaFoldDB" id="A0A0C5VEG6"/>
<dbReference type="InterPro" id="IPR012712">
    <property type="entry name" value="HpaR/FarR"/>
</dbReference>
<dbReference type="EMBL" id="CP007142">
    <property type="protein sequence ID" value="AJQ97680.1"/>
    <property type="molecule type" value="Genomic_DNA"/>
</dbReference>
<dbReference type="Proteomes" id="UP000032266">
    <property type="component" value="Chromosome"/>
</dbReference>
<dbReference type="GO" id="GO:0045892">
    <property type="term" value="P:negative regulation of DNA-templated transcription"/>
    <property type="evidence" value="ECO:0007669"/>
    <property type="project" value="InterPro"/>
</dbReference>
<dbReference type="Pfam" id="PF12802">
    <property type="entry name" value="MarR_2"/>
    <property type="match status" value="1"/>
</dbReference>
<dbReference type="HOGENOM" id="CLU_083287_8_1_6"/>
<evidence type="ECO:0000256" key="3">
    <source>
        <dbReference type="ARBA" id="ARBA00023163"/>
    </source>
</evidence>
<dbReference type="Gene3D" id="1.10.10.10">
    <property type="entry name" value="Winged helix-like DNA-binding domain superfamily/Winged helix DNA-binding domain"/>
    <property type="match status" value="1"/>
</dbReference>
<protein>
    <submittedName>
        <fullName evidence="5">Transcriptional regulator</fullName>
    </submittedName>
</protein>
<evidence type="ECO:0000256" key="1">
    <source>
        <dbReference type="ARBA" id="ARBA00023015"/>
    </source>
</evidence>
<dbReference type="InterPro" id="IPR036390">
    <property type="entry name" value="WH_DNA-bd_sf"/>
</dbReference>
<dbReference type="RefSeq" id="WP_044619362.1">
    <property type="nucleotide sequence ID" value="NZ_CP007142.1"/>
</dbReference>
<keyword evidence="6" id="KW-1185">Reference proteome</keyword>
<dbReference type="SUPFAM" id="SSF46785">
    <property type="entry name" value="Winged helix' DNA-binding domain"/>
    <property type="match status" value="1"/>
</dbReference>
<dbReference type="InterPro" id="IPR000835">
    <property type="entry name" value="HTH_MarR-typ"/>
</dbReference>
<dbReference type="GO" id="GO:0003700">
    <property type="term" value="F:DNA-binding transcription factor activity"/>
    <property type="evidence" value="ECO:0007669"/>
    <property type="project" value="InterPro"/>
</dbReference>
<evidence type="ECO:0000259" key="4">
    <source>
        <dbReference type="PROSITE" id="PS50995"/>
    </source>
</evidence>
<dbReference type="PROSITE" id="PS50995">
    <property type="entry name" value="HTH_MARR_2"/>
    <property type="match status" value="1"/>
</dbReference>
<dbReference type="PANTHER" id="PTHR42756:SF1">
    <property type="entry name" value="TRANSCRIPTIONAL REPRESSOR OF EMRAB OPERON"/>
    <property type="match status" value="1"/>
</dbReference>
<name>A0A0C5VEG6_9GAMM</name>
<dbReference type="GO" id="GO:0003677">
    <property type="term" value="F:DNA binding"/>
    <property type="evidence" value="ECO:0007669"/>
    <property type="project" value="UniProtKB-KW"/>
</dbReference>
<keyword evidence="1" id="KW-0805">Transcription regulation</keyword>
<dbReference type="PANTHER" id="PTHR42756">
    <property type="entry name" value="TRANSCRIPTIONAL REGULATOR, MARR"/>
    <property type="match status" value="1"/>
</dbReference>
<evidence type="ECO:0000313" key="6">
    <source>
        <dbReference type="Proteomes" id="UP000032266"/>
    </source>
</evidence>
<evidence type="ECO:0000313" key="5">
    <source>
        <dbReference type="EMBL" id="AJQ97680.1"/>
    </source>
</evidence>
<accession>A0A0C5VEG6</accession>
<feature type="domain" description="HTH marR-type" evidence="4">
    <location>
        <begin position="1"/>
        <end position="139"/>
    </location>
</feature>